<evidence type="ECO:0000256" key="2">
    <source>
        <dbReference type="SAM" id="Phobius"/>
    </source>
</evidence>
<gene>
    <name evidence="3" type="ORF">EGYM00392_LOCUS574</name>
</gene>
<accession>A0A7S1HS50</accession>
<keyword evidence="2" id="KW-0812">Transmembrane</keyword>
<proteinExistence type="predicted"/>
<evidence type="ECO:0000313" key="3">
    <source>
        <dbReference type="EMBL" id="CAD8989533.1"/>
    </source>
</evidence>
<organism evidence="3">
    <name type="scientific">Eutreptiella gymnastica</name>
    <dbReference type="NCBI Taxonomy" id="73025"/>
    <lineage>
        <taxon>Eukaryota</taxon>
        <taxon>Discoba</taxon>
        <taxon>Euglenozoa</taxon>
        <taxon>Euglenida</taxon>
        <taxon>Spirocuta</taxon>
        <taxon>Euglenophyceae</taxon>
        <taxon>Eutreptiales</taxon>
        <taxon>Eutreptiaceae</taxon>
        <taxon>Eutreptiella</taxon>
    </lineage>
</organism>
<keyword evidence="2" id="KW-1133">Transmembrane helix</keyword>
<feature type="compositionally biased region" description="Low complexity" evidence="1">
    <location>
        <begin position="1"/>
        <end position="17"/>
    </location>
</feature>
<feature type="region of interest" description="Disordered" evidence="1">
    <location>
        <begin position="1"/>
        <end position="24"/>
    </location>
</feature>
<evidence type="ECO:0000256" key="1">
    <source>
        <dbReference type="SAM" id="MobiDB-lite"/>
    </source>
</evidence>
<dbReference type="AlphaFoldDB" id="A0A7S1HS50"/>
<sequence length="216" mass="23838">MTEPDTNALSSTTASSRSNRRKIVDPFGDLKPKNLTGNVRNQYNFIMKIDRLAADGKLMNDVPFCFKFDSNASVVTVLVQHDFESTWHNIITQCTGEGVHQWCGNCTHDLEHFSCCVPHTSTFTAISLPDISSRGMAMQSSSSVNIVMIIAPAAAVTGLAVVLLTALYCTCVSKRSFRNEHLLSYHQSPYYMGPNSTPNFGFDGYYADAYDGYYAA</sequence>
<name>A0A7S1HS50_9EUGL</name>
<dbReference type="EMBL" id="HBGA01001514">
    <property type="protein sequence ID" value="CAD8989533.1"/>
    <property type="molecule type" value="Transcribed_RNA"/>
</dbReference>
<feature type="transmembrane region" description="Helical" evidence="2">
    <location>
        <begin position="144"/>
        <end position="168"/>
    </location>
</feature>
<protein>
    <submittedName>
        <fullName evidence="3">Uncharacterized protein</fullName>
    </submittedName>
</protein>
<keyword evidence="2" id="KW-0472">Membrane</keyword>
<reference evidence="3" key="1">
    <citation type="submission" date="2021-01" db="EMBL/GenBank/DDBJ databases">
        <authorList>
            <person name="Corre E."/>
            <person name="Pelletier E."/>
            <person name="Niang G."/>
            <person name="Scheremetjew M."/>
            <person name="Finn R."/>
            <person name="Kale V."/>
            <person name="Holt S."/>
            <person name="Cochrane G."/>
            <person name="Meng A."/>
            <person name="Brown T."/>
            <person name="Cohen L."/>
        </authorList>
    </citation>
    <scope>NUCLEOTIDE SEQUENCE</scope>
    <source>
        <strain evidence="3">NIES-381</strain>
    </source>
</reference>